<keyword evidence="2" id="KW-1185">Reference proteome</keyword>
<protein>
    <submittedName>
        <fullName evidence="1">Uncharacterized protein</fullName>
    </submittedName>
</protein>
<reference evidence="2" key="1">
    <citation type="journal article" date="2019" name="Int. J. Syst. Evol. Microbiol.">
        <title>The Global Catalogue of Microorganisms (GCM) 10K type strain sequencing project: providing services to taxonomists for standard genome sequencing and annotation.</title>
        <authorList>
            <consortium name="The Broad Institute Genomics Platform"/>
            <consortium name="The Broad Institute Genome Sequencing Center for Infectious Disease"/>
            <person name="Wu L."/>
            <person name="Ma J."/>
        </authorList>
    </citation>
    <scope>NUCLEOTIDE SEQUENCE [LARGE SCALE GENOMIC DNA]</scope>
    <source>
        <strain evidence="2">JCM 11650</strain>
    </source>
</reference>
<proteinExistence type="predicted"/>
<accession>A0ABW4Q1X1</accession>
<sequence>MIPRQLPRLVTDALENRWAVDLRPLSVTLFAYFTSRSGHGDEVEIQWIEGRVAESYINGVPTPYAQCARLIRATP</sequence>
<gene>
    <name evidence="1" type="ORF">ACFSDA_15120</name>
</gene>
<comment type="caution">
    <text evidence="1">The sequence shown here is derived from an EMBL/GenBank/DDBJ whole genome shotgun (WGS) entry which is preliminary data.</text>
</comment>
<organism evidence="1 2">
    <name type="scientific">Brachybacterium rhamnosum</name>
    <dbReference type="NCBI Taxonomy" id="173361"/>
    <lineage>
        <taxon>Bacteria</taxon>
        <taxon>Bacillati</taxon>
        <taxon>Actinomycetota</taxon>
        <taxon>Actinomycetes</taxon>
        <taxon>Micrococcales</taxon>
        <taxon>Dermabacteraceae</taxon>
        <taxon>Brachybacterium</taxon>
    </lineage>
</organism>
<dbReference type="Proteomes" id="UP001597280">
    <property type="component" value="Unassembled WGS sequence"/>
</dbReference>
<name>A0ABW4Q1X1_9MICO</name>
<evidence type="ECO:0000313" key="2">
    <source>
        <dbReference type="Proteomes" id="UP001597280"/>
    </source>
</evidence>
<dbReference type="EMBL" id="JBHUFL010000003">
    <property type="protein sequence ID" value="MFD1836394.1"/>
    <property type="molecule type" value="Genomic_DNA"/>
</dbReference>
<evidence type="ECO:0000313" key="1">
    <source>
        <dbReference type="EMBL" id="MFD1836394.1"/>
    </source>
</evidence>
<dbReference type="RefSeq" id="WP_343905847.1">
    <property type="nucleotide sequence ID" value="NZ_BAAAIS010000003.1"/>
</dbReference>